<name>A0A8T0HRM0_CERPU</name>
<feature type="compositionally biased region" description="Polar residues" evidence="1">
    <location>
        <begin position="89"/>
        <end position="107"/>
    </location>
</feature>
<dbReference type="EMBL" id="CM026426">
    <property type="protein sequence ID" value="KAG0573437.1"/>
    <property type="molecule type" value="Genomic_DNA"/>
</dbReference>
<feature type="region of interest" description="Disordered" evidence="1">
    <location>
        <begin position="1"/>
        <end position="71"/>
    </location>
</feature>
<sequence>MASGRKSRRTPQTWASCQKKASKSDKWCSIPMGSRSEDLGDVVADTKRTGHSSEAALTRTQDAQIRPPPCDASDEVLEEYMTSVRRKNATVTPVSTASDHPPLTNQK</sequence>
<reference evidence="2" key="1">
    <citation type="submission" date="2020-06" db="EMBL/GenBank/DDBJ databases">
        <title>WGS assembly of Ceratodon purpureus strain R40.</title>
        <authorList>
            <person name="Carey S.B."/>
            <person name="Jenkins J."/>
            <person name="Shu S."/>
            <person name="Lovell J.T."/>
            <person name="Sreedasyam A."/>
            <person name="Maumus F."/>
            <person name="Tiley G.P."/>
            <person name="Fernandez-Pozo N."/>
            <person name="Barry K."/>
            <person name="Chen C."/>
            <person name="Wang M."/>
            <person name="Lipzen A."/>
            <person name="Daum C."/>
            <person name="Saski C.A."/>
            <person name="Payton A.C."/>
            <person name="Mcbreen J.C."/>
            <person name="Conrad R.E."/>
            <person name="Kollar L.M."/>
            <person name="Olsson S."/>
            <person name="Huttunen S."/>
            <person name="Landis J.B."/>
            <person name="Wickett N.J."/>
            <person name="Johnson M.G."/>
            <person name="Rensing S.A."/>
            <person name="Grimwood J."/>
            <person name="Schmutz J."/>
            <person name="Mcdaniel S.F."/>
        </authorList>
    </citation>
    <scope>NUCLEOTIDE SEQUENCE</scope>
    <source>
        <strain evidence="2">R40</strain>
    </source>
</reference>
<evidence type="ECO:0000256" key="1">
    <source>
        <dbReference type="SAM" id="MobiDB-lite"/>
    </source>
</evidence>
<keyword evidence="3" id="KW-1185">Reference proteome</keyword>
<evidence type="ECO:0000313" key="2">
    <source>
        <dbReference type="EMBL" id="KAG0573437.1"/>
    </source>
</evidence>
<dbReference type="Proteomes" id="UP000822688">
    <property type="component" value="Chromosome V"/>
</dbReference>
<protein>
    <submittedName>
        <fullName evidence="2">Uncharacterized protein</fullName>
    </submittedName>
</protein>
<feature type="region of interest" description="Disordered" evidence="1">
    <location>
        <begin position="87"/>
        <end position="107"/>
    </location>
</feature>
<proteinExistence type="predicted"/>
<dbReference type="AlphaFoldDB" id="A0A8T0HRM0"/>
<comment type="caution">
    <text evidence="2">The sequence shown here is derived from an EMBL/GenBank/DDBJ whole genome shotgun (WGS) entry which is preliminary data.</text>
</comment>
<evidence type="ECO:0000313" key="3">
    <source>
        <dbReference type="Proteomes" id="UP000822688"/>
    </source>
</evidence>
<accession>A0A8T0HRM0</accession>
<gene>
    <name evidence="2" type="ORF">KC19_VG178400</name>
</gene>
<organism evidence="2 3">
    <name type="scientific">Ceratodon purpureus</name>
    <name type="common">Fire moss</name>
    <name type="synonym">Dicranum purpureum</name>
    <dbReference type="NCBI Taxonomy" id="3225"/>
    <lineage>
        <taxon>Eukaryota</taxon>
        <taxon>Viridiplantae</taxon>
        <taxon>Streptophyta</taxon>
        <taxon>Embryophyta</taxon>
        <taxon>Bryophyta</taxon>
        <taxon>Bryophytina</taxon>
        <taxon>Bryopsida</taxon>
        <taxon>Dicranidae</taxon>
        <taxon>Pseudoditrichales</taxon>
        <taxon>Ditrichaceae</taxon>
        <taxon>Ceratodon</taxon>
    </lineage>
</organism>